<keyword evidence="3" id="KW-1185">Reference proteome</keyword>
<name>A0A9N8JJ58_9PEZI</name>
<gene>
    <name evidence="2" type="ORF">AWRI4233_LOCUS1203</name>
</gene>
<dbReference type="PANTHER" id="PTHR42085">
    <property type="entry name" value="F-BOX DOMAIN-CONTAINING PROTEIN"/>
    <property type="match status" value="1"/>
</dbReference>
<dbReference type="PANTHER" id="PTHR42085:SF2">
    <property type="entry name" value="F-BOX DOMAIN-CONTAINING PROTEIN"/>
    <property type="match status" value="1"/>
</dbReference>
<evidence type="ECO:0000313" key="2">
    <source>
        <dbReference type="EMBL" id="CAD0087073.1"/>
    </source>
</evidence>
<feature type="domain" description="DUF7730" evidence="1">
    <location>
        <begin position="58"/>
        <end position="166"/>
    </location>
</feature>
<dbReference type="EMBL" id="CAIJEO010000002">
    <property type="protein sequence ID" value="CAD0087073.1"/>
    <property type="molecule type" value="Genomic_DNA"/>
</dbReference>
<comment type="caution">
    <text evidence="2">The sequence shown here is derived from an EMBL/GenBank/DDBJ whole genome shotgun (WGS) entry which is preliminary data.</text>
</comment>
<dbReference type="OrthoDB" id="2951834at2759"/>
<reference evidence="2" key="1">
    <citation type="submission" date="2020-06" db="EMBL/GenBank/DDBJ databases">
        <authorList>
            <person name="Onetto C."/>
        </authorList>
    </citation>
    <scope>NUCLEOTIDE SEQUENCE</scope>
</reference>
<dbReference type="Proteomes" id="UP000714618">
    <property type="component" value="Unassembled WGS sequence"/>
</dbReference>
<protein>
    <recommendedName>
        <fullName evidence="1">DUF7730 domain-containing protein</fullName>
    </recommendedName>
</protein>
<accession>A0A9N8JJ58</accession>
<dbReference type="InterPro" id="IPR056632">
    <property type="entry name" value="DUF7730"/>
</dbReference>
<dbReference type="InterPro" id="IPR038883">
    <property type="entry name" value="AN11006-like"/>
</dbReference>
<evidence type="ECO:0000313" key="3">
    <source>
        <dbReference type="Proteomes" id="UP000714618"/>
    </source>
</evidence>
<evidence type="ECO:0000259" key="1">
    <source>
        <dbReference type="Pfam" id="PF24864"/>
    </source>
</evidence>
<sequence>MDDTLPASTNELTVSTKKPITFFSLPIEIRIMIYQVHLPSTTSIPLCSHRRMPKPDLGVNLLRTCRQIYLEALQYAYTERLFKTSRSCKHCCQNLTLADSNFLNHLQESAIHRIERLKLAVNVDCLASYRASRSSYRATKAISPAIQLPNIATMQSLKYVCVKVVLFRFVCCVPAHAIKHALNRWCSLGFDLLMIKIFESIPEGVEVRWEAELLGEDMPERELEETTEAATQTLQRMAKHWQFMQKIDYERLKSRTRELIE</sequence>
<dbReference type="AlphaFoldDB" id="A0A9N8JJ58"/>
<proteinExistence type="predicted"/>
<organism evidence="2 3">
    <name type="scientific">Aureobasidium mustum</name>
    <dbReference type="NCBI Taxonomy" id="2773714"/>
    <lineage>
        <taxon>Eukaryota</taxon>
        <taxon>Fungi</taxon>
        <taxon>Dikarya</taxon>
        <taxon>Ascomycota</taxon>
        <taxon>Pezizomycotina</taxon>
        <taxon>Dothideomycetes</taxon>
        <taxon>Dothideomycetidae</taxon>
        <taxon>Dothideales</taxon>
        <taxon>Saccotheciaceae</taxon>
        <taxon>Aureobasidium</taxon>
    </lineage>
</organism>
<dbReference type="Pfam" id="PF24864">
    <property type="entry name" value="DUF7730"/>
    <property type="match status" value="1"/>
</dbReference>